<accession>A0A2N1PKF9</accession>
<dbReference type="SUPFAM" id="SSF52949">
    <property type="entry name" value="Macro domain-like"/>
    <property type="match status" value="1"/>
</dbReference>
<organism evidence="1 2">
    <name type="scientific">Candidatus Wallbacteria bacterium HGW-Wallbacteria-1</name>
    <dbReference type="NCBI Taxonomy" id="2013854"/>
    <lineage>
        <taxon>Bacteria</taxon>
        <taxon>Candidatus Walliibacteriota</taxon>
    </lineage>
</organism>
<reference evidence="1 2" key="1">
    <citation type="journal article" date="2017" name="ISME J.">
        <title>Potential for microbial H2 and metal transformations associated with novel bacteria and archaea in deep terrestrial subsurface sediments.</title>
        <authorList>
            <person name="Hernsdorf A.W."/>
            <person name="Amano Y."/>
            <person name="Miyakawa K."/>
            <person name="Ise K."/>
            <person name="Suzuki Y."/>
            <person name="Anantharaman K."/>
            <person name="Probst A."/>
            <person name="Burstein D."/>
            <person name="Thomas B.C."/>
            <person name="Banfield J.F."/>
        </authorList>
    </citation>
    <scope>NUCLEOTIDE SEQUENCE [LARGE SCALE GENOMIC DNA]</scope>
    <source>
        <strain evidence="1">HGW-Wallbacteria-1</strain>
    </source>
</reference>
<dbReference type="InterPro" id="IPR043472">
    <property type="entry name" value="Macro_dom-like"/>
</dbReference>
<dbReference type="Proteomes" id="UP000233256">
    <property type="component" value="Unassembled WGS sequence"/>
</dbReference>
<dbReference type="AlphaFoldDB" id="A0A2N1PKF9"/>
<dbReference type="EMBL" id="PGXC01000034">
    <property type="protein sequence ID" value="PKK88806.1"/>
    <property type="molecule type" value="Genomic_DNA"/>
</dbReference>
<dbReference type="Gene3D" id="3.40.220.10">
    <property type="entry name" value="Leucine Aminopeptidase, subunit E, domain 1"/>
    <property type="match status" value="1"/>
</dbReference>
<evidence type="ECO:0000313" key="1">
    <source>
        <dbReference type="EMBL" id="PKK88806.1"/>
    </source>
</evidence>
<protein>
    <submittedName>
        <fullName evidence="1">Uncharacterized protein</fullName>
    </submittedName>
</protein>
<gene>
    <name evidence="1" type="ORF">CVV64_17125</name>
</gene>
<proteinExistence type="predicted"/>
<sequence length="94" mass="10456">MLEFIKGDLLKIQTEYIAHGVAEGNQEGLGTGLALKISSKWPEIQTCFKKYARSGKFNGGSIWVSSLNNSGPRVIYLATQPDCNFMIIEEFELI</sequence>
<evidence type="ECO:0000313" key="2">
    <source>
        <dbReference type="Proteomes" id="UP000233256"/>
    </source>
</evidence>
<comment type="caution">
    <text evidence="1">The sequence shown here is derived from an EMBL/GenBank/DDBJ whole genome shotgun (WGS) entry which is preliminary data.</text>
</comment>
<name>A0A2N1PKF9_9BACT</name>